<dbReference type="EMBL" id="RXOF01000015">
    <property type="protein sequence ID" value="RTQ46526.1"/>
    <property type="molecule type" value="Genomic_DNA"/>
</dbReference>
<evidence type="ECO:0000313" key="2">
    <source>
        <dbReference type="EMBL" id="RTQ46526.1"/>
    </source>
</evidence>
<comment type="caution">
    <text evidence="2">The sequence shown here is derived from an EMBL/GenBank/DDBJ whole genome shotgun (WGS) entry which is preliminary data.</text>
</comment>
<name>A0A3S0QFD9_9BACT</name>
<feature type="chain" id="PRO_5018623949" description="DUF4168 domain-containing protein" evidence="1">
    <location>
        <begin position="29"/>
        <end position="132"/>
    </location>
</feature>
<accession>A0A3S0QFD9</accession>
<evidence type="ECO:0008006" key="4">
    <source>
        <dbReference type="Google" id="ProtNLM"/>
    </source>
</evidence>
<sequence>MKLSRRHLFALVLTALLLPGLHFTSFGANGPVLTPDAKAAADQGALSLTLYLTDALHLTQAQAVKVRECTRQELQLLAASPTSGTPDATLEVQKDYETAMAGILTPTQFTAFRALERGPIVTSTLSRVLAAR</sequence>
<proteinExistence type="predicted"/>
<dbReference type="OrthoDB" id="887286at2"/>
<dbReference type="AlphaFoldDB" id="A0A3S0QFD9"/>
<keyword evidence="3" id="KW-1185">Reference proteome</keyword>
<evidence type="ECO:0000256" key="1">
    <source>
        <dbReference type="SAM" id="SignalP"/>
    </source>
</evidence>
<keyword evidence="1" id="KW-0732">Signal</keyword>
<protein>
    <recommendedName>
        <fullName evidence="4">DUF4168 domain-containing protein</fullName>
    </recommendedName>
</protein>
<dbReference type="Proteomes" id="UP000282184">
    <property type="component" value="Unassembled WGS sequence"/>
</dbReference>
<dbReference type="RefSeq" id="WP_126695271.1">
    <property type="nucleotide sequence ID" value="NZ_RXOF01000015.1"/>
</dbReference>
<reference evidence="2 3" key="1">
    <citation type="submission" date="2018-12" db="EMBL/GenBank/DDBJ databases">
        <title>Hymenobacter gummosus sp. nov., isolated from a spring.</title>
        <authorList>
            <person name="Nie L."/>
        </authorList>
    </citation>
    <scope>NUCLEOTIDE SEQUENCE [LARGE SCALE GENOMIC DNA]</scope>
    <source>
        <strain evidence="2 3">KCTC 52166</strain>
    </source>
</reference>
<evidence type="ECO:0000313" key="3">
    <source>
        <dbReference type="Proteomes" id="UP000282184"/>
    </source>
</evidence>
<organism evidence="2 3">
    <name type="scientific">Hymenobacter gummosus</name>
    <dbReference type="NCBI Taxonomy" id="1776032"/>
    <lineage>
        <taxon>Bacteria</taxon>
        <taxon>Pseudomonadati</taxon>
        <taxon>Bacteroidota</taxon>
        <taxon>Cytophagia</taxon>
        <taxon>Cytophagales</taxon>
        <taxon>Hymenobacteraceae</taxon>
        <taxon>Hymenobacter</taxon>
    </lineage>
</organism>
<feature type="signal peptide" evidence="1">
    <location>
        <begin position="1"/>
        <end position="28"/>
    </location>
</feature>
<gene>
    <name evidence="2" type="ORF">EJV47_21475</name>
</gene>